<keyword evidence="4" id="KW-0032">Aminotransferase</keyword>
<keyword evidence="2 4" id="KW-0808">Transferase</keyword>
<dbReference type="Gene3D" id="3.40.640.10">
    <property type="entry name" value="Type I PLP-dependent aspartate aminotransferase-like (Major domain)"/>
    <property type="match status" value="1"/>
</dbReference>
<dbReference type="InterPro" id="IPR050087">
    <property type="entry name" value="AON_synthase_class-II"/>
</dbReference>
<dbReference type="PANTHER" id="PTHR13693">
    <property type="entry name" value="CLASS II AMINOTRANSFERASE/8-AMINO-7-OXONONANOATE SYNTHASE"/>
    <property type="match status" value="1"/>
</dbReference>
<dbReference type="Pfam" id="PF00155">
    <property type="entry name" value="Aminotran_1_2"/>
    <property type="match status" value="1"/>
</dbReference>
<sequence length="121" mass="13434">MYSVGITPANAAAALAALEIMQQEPERLERLRENARFFLESAKARGLNTGLSHNTPIVPIITGDSMRAFELAHRLFQKGINVHPIVSPAVSEGNARLRFFITSEHTKEQIDYAVDQTAQFI</sequence>
<dbReference type="EMBL" id="CAADFN010000077">
    <property type="protein sequence ID" value="VFK20679.1"/>
    <property type="molecule type" value="Genomic_DNA"/>
</dbReference>
<comment type="cofactor">
    <cofactor evidence="1">
        <name>pyridoxal 5'-phosphate</name>
        <dbReference type="ChEBI" id="CHEBI:597326"/>
    </cofactor>
</comment>
<dbReference type="Gene3D" id="3.90.1150.10">
    <property type="entry name" value="Aspartate Aminotransferase, domain 1"/>
    <property type="match status" value="1"/>
</dbReference>
<dbReference type="GO" id="GO:0008483">
    <property type="term" value="F:transaminase activity"/>
    <property type="evidence" value="ECO:0007669"/>
    <property type="project" value="UniProtKB-KW"/>
</dbReference>
<dbReference type="InterPro" id="IPR004839">
    <property type="entry name" value="Aminotransferase_I/II_large"/>
</dbReference>
<protein>
    <submittedName>
        <fullName evidence="4">Aminotransferase class I and II</fullName>
    </submittedName>
</protein>
<evidence type="ECO:0000259" key="3">
    <source>
        <dbReference type="Pfam" id="PF00155"/>
    </source>
</evidence>
<evidence type="ECO:0000256" key="2">
    <source>
        <dbReference type="ARBA" id="ARBA00022679"/>
    </source>
</evidence>
<dbReference type="PANTHER" id="PTHR13693:SF3">
    <property type="entry name" value="LD36009P"/>
    <property type="match status" value="1"/>
</dbReference>
<dbReference type="InterPro" id="IPR015421">
    <property type="entry name" value="PyrdxlP-dep_Trfase_major"/>
</dbReference>
<dbReference type="InterPro" id="IPR015422">
    <property type="entry name" value="PyrdxlP-dep_Trfase_small"/>
</dbReference>
<evidence type="ECO:0000313" key="4">
    <source>
        <dbReference type="EMBL" id="VFK20679.1"/>
    </source>
</evidence>
<dbReference type="GO" id="GO:0030170">
    <property type="term" value="F:pyridoxal phosphate binding"/>
    <property type="evidence" value="ECO:0007669"/>
    <property type="project" value="InterPro"/>
</dbReference>
<name>A0A450WUJ1_9GAMM</name>
<evidence type="ECO:0000256" key="1">
    <source>
        <dbReference type="ARBA" id="ARBA00001933"/>
    </source>
</evidence>
<accession>A0A450WUJ1</accession>
<dbReference type="InterPro" id="IPR015424">
    <property type="entry name" value="PyrdxlP-dep_Trfase"/>
</dbReference>
<dbReference type="AlphaFoldDB" id="A0A450WUJ1"/>
<proteinExistence type="predicted"/>
<organism evidence="4">
    <name type="scientific">Candidatus Kentrum sp. LFY</name>
    <dbReference type="NCBI Taxonomy" id="2126342"/>
    <lineage>
        <taxon>Bacteria</taxon>
        <taxon>Pseudomonadati</taxon>
        <taxon>Pseudomonadota</taxon>
        <taxon>Gammaproteobacteria</taxon>
        <taxon>Candidatus Kentrum</taxon>
    </lineage>
</organism>
<gene>
    <name evidence="4" type="ORF">BECKLFY1418C_GA0070996_10775</name>
</gene>
<reference evidence="4" key="1">
    <citation type="submission" date="2019-02" db="EMBL/GenBank/DDBJ databases">
        <authorList>
            <person name="Gruber-Vodicka R. H."/>
            <person name="Seah K. B. B."/>
        </authorList>
    </citation>
    <scope>NUCLEOTIDE SEQUENCE</scope>
    <source>
        <strain evidence="4">BECK_BY7</strain>
    </source>
</reference>
<dbReference type="SUPFAM" id="SSF53383">
    <property type="entry name" value="PLP-dependent transferases"/>
    <property type="match status" value="1"/>
</dbReference>
<feature type="domain" description="Aminotransferase class I/classII large" evidence="3">
    <location>
        <begin position="6"/>
        <end position="115"/>
    </location>
</feature>